<evidence type="ECO:0000313" key="2">
    <source>
        <dbReference type="EMBL" id="CAH2268992.1"/>
    </source>
</evidence>
<gene>
    <name evidence="2" type="primary">jg16016</name>
    <name evidence="2" type="ORF">PAEG_LOCUS27290</name>
</gene>
<dbReference type="GO" id="GO:0072344">
    <property type="term" value="P:rescue of stalled ribosome"/>
    <property type="evidence" value="ECO:0007669"/>
    <property type="project" value="InterPro"/>
</dbReference>
<dbReference type="InterPro" id="IPR044288">
    <property type="entry name" value="ZNF598/HEL2"/>
</dbReference>
<dbReference type="GO" id="GO:0016567">
    <property type="term" value="P:protein ubiquitination"/>
    <property type="evidence" value="ECO:0007669"/>
    <property type="project" value="TreeGrafter"/>
</dbReference>
<dbReference type="PANTHER" id="PTHR22938:SF0">
    <property type="entry name" value="E3 UBIQUITIN-PROTEIN LIGASE ZNF598"/>
    <property type="match status" value="1"/>
</dbReference>
<evidence type="ECO:0000259" key="1">
    <source>
        <dbReference type="Pfam" id="PF23202"/>
    </source>
</evidence>
<organism evidence="2 3">
    <name type="scientific">Pararge aegeria aegeria</name>
    <dbReference type="NCBI Taxonomy" id="348720"/>
    <lineage>
        <taxon>Eukaryota</taxon>
        <taxon>Metazoa</taxon>
        <taxon>Ecdysozoa</taxon>
        <taxon>Arthropoda</taxon>
        <taxon>Hexapoda</taxon>
        <taxon>Insecta</taxon>
        <taxon>Pterygota</taxon>
        <taxon>Neoptera</taxon>
        <taxon>Endopterygota</taxon>
        <taxon>Lepidoptera</taxon>
        <taxon>Glossata</taxon>
        <taxon>Ditrysia</taxon>
        <taxon>Papilionoidea</taxon>
        <taxon>Nymphalidae</taxon>
        <taxon>Satyrinae</taxon>
        <taxon>Satyrini</taxon>
        <taxon>Parargina</taxon>
        <taxon>Pararge</taxon>
    </lineage>
</organism>
<evidence type="ECO:0000313" key="3">
    <source>
        <dbReference type="Proteomes" id="UP000838756"/>
    </source>
</evidence>
<feature type="domain" description="ZNF598/HEL2 PAH" evidence="1">
    <location>
        <begin position="124"/>
        <end position="197"/>
    </location>
</feature>
<dbReference type="GO" id="GO:0043022">
    <property type="term" value="F:ribosome binding"/>
    <property type="evidence" value="ECO:0007669"/>
    <property type="project" value="TreeGrafter"/>
</dbReference>
<dbReference type="OrthoDB" id="3838338at2759"/>
<reference evidence="2" key="1">
    <citation type="submission" date="2022-03" db="EMBL/GenBank/DDBJ databases">
        <authorList>
            <person name="Lindestad O."/>
        </authorList>
    </citation>
    <scope>NUCLEOTIDE SEQUENCE</scope>
</reference>
<dbReference type="Proteomes" id="UP000838756">
    <property type="component" value="Unassembled WGS sequence"/>
</dbReference>
<comment type="caution">
    <text evidence="2">The sequence shown here is derived from an EMBL/GenBank/DDBJ whole genome shotgun (WGS) entry which is preliminary data.</text>
</comment>
<proteinExistence type="predicted"/>
<keyword evidence="3" id="KW-1185">Reference proteome</keyword>
<dbReference type="PANTHER" id="PTHR22938">
    <property type="entry name" value="ZINC FINGER PROTEIN 598"/>
    <property type="match status" value="1"/>
</dbReference>
<name>A0A8S4SQC7_9NEOP</name>
<dbReference type="Pfam" id="PF23202">
    <property type="entry name" value="PAH_ZNF598"/>
    <property type="match status" value="1"/>
</dbReference>
<dbReference type="InterPro" id="IPR057634">
    <property type="entry name" value="PAH_ZNF598/HEL2"/>
</dbReference>
<dbReference type="GO" id="GO:0061630">
    <property type="term" value="F:ubiquitin protein ligase activity"/>
    <property type="evidence" value="ECO:0007669"/>
    <property type="project" value="InterPro"/>
</dbReference>
<protein>
    <submittedName>
        <fullName evidence="2">Jg16016 protein</fullName>
    </submittedName>
</protein>
<dbReference type="AlphaFoldDB" id="A0A8S4SQC7"/>
<sequence>MNGMNDLNIKKEHIAASVNNNNNSVETDRKIKTVNDTPSTVQKNAKNGNFALAMKEYPPLNPRGDSYQPPVVKTENFASKIVQNGSAPPGFKKRPPCDGMTFTNSSGQTFPAPVHTYIPPPNFEQRNRALVKQFAAALGEAAAVEDFKVASRAFRDSVISAEEFYQHCQSALGCQLEAVFPDLVALLPDIAKQQELVVGRDIISKLEVCSTCGQLLSPNDGIAHDTAHWPPLSSR</sequence>
<dbReference type="EMBL" id="CAKXAJ010026487">
    <property type="protein sequence ID" value="CAH2268992.1"/>
    <property type="molecule type" value="Genomic_DNA"/>
</dbReference>
<accession>A0A8S4SQC7</accession>